<dbReference type="InterPro" id="IPR001965">
    <property type="entry name" value="Znf_PHD"/>
</dbReference>
<dbReference type="InterPro" id="IPR034732">
    <property type="entry name" value="EPHD"/>
</dbReference>
<dbReference type="PANTHER" id="PTHR13793">
    <property type="entry name" value="PHD FINGER PROTEINS"/>
    <property type="match status" value="1"/>
</dbReference>
<dbReference type="GO" id="GO:0008168">
    <property type="term" value="F:methyltransferase activity"/>
    <property type="evidence" value="ECO:0007669"/>
    <property type="project" value="UniProtKB-KW"/>
</dbReference>
<dbReference type="PROSITE" id="PS51805">
    <property type="entry name" value="EPHD"/>
    <property type="match status" value="1"/>
</dbReference>
<dbReference type="AlphaFoldDB" id="A0A9Q1GL87"/>
<evidence type="ECO:0000313" key="14">
    <source>
        <dbReference type="EMBL" id="KAJ8422635.1"/>
    </source>
</evidence>
<name>A0A9Q1GL87_9CARY</name>
<dbReference type="Proteomes" id="UP001153076">
    <property type="component" value="Unassembled WGS sequence"/>
</dbReference>
<dbReference type="GO" id="GO:0032259">
    <property type="term" value="P:methylation"/>
    <property type="evidence" value="ECO:0007669"/>
    <property type="project" value="UniProtKB-KW"/>
</dbReference>
<dbReference type="InterPro" id="IPR003616">
    <property type="entry name" value="Post-SET_dom"/>
</dbReference>
<evidence type="ECO:0000256" key="5">
    <source>
        <dbReference type="ARBA" id="ARBA00022771"/>
    </source>
</evidence>
<evidence type="ECO:0000259" key="11">
    <source>
        <dbReference type="PROSITE" id="PS50280"/>
    </source>
</evidence>
<dbReference type="GO" id="GO:0006357">
    <property type="term" value="P:regulation of transcription by RNA polymerase II"/>
    <property type="evidence" value="ECO:0007669"/>
    <property type="project" value="TreeGrafter"/>
</dbReference>
<evidence type="ECO:0000256" key="8">
    <source>
        <dbReference type="PROSITE-ProRule" id="PRU00146"/>
    </source>
</evidence>
<proteinExistence type="predicted"/>
<protein>
    <submittedName>
        <fullName evidence="14">Uncharacterized protein</fullName>
    </submittedName>
</protein>
<gene>
    <name evidence="14" type="ORF">Cgig2_028506</name>
</gene>
<dbReference type="PANTHER" id="PTHR13793:SF140">
    <property type="entry name" value="HISTONE-LYSINE N-METHYLTRANSFERASE ATX2"/>
    <property type="match status" value="1"/>
</dbReference>
<dbReference type="CDD" id="cd20404">
    <property type="entry name" value="Tudor_Agenet_AtEML-like"/>
    <property type="match status" value="1"/>
</dbReference>
<organism evidence="14 15">
    <name type="scientific">Carnegiea gigantea</name>
    <dbReference type="NCBI Taxonomy" id="171969"/>
    <lineage>
        <taxon>Eukaryota</taxon>
        <taxon>Viridiplantae</taxon>
        <taxon>Streptophyta</taxon>
        <taxon>Embryophyta</taxon>
        <taxon>Tracheophyta</taxon>
        <taxon>Spermatophyta</taxon>
        <taxon>Magnoliopsida</taxon>
        <taxon>eudicotyledons</taxon>
        <taxon>Gunneridae</taxon>
        <taxon>Pentapetalae</taxon>
        <taxon>Caryophyllales</taxon>
        <taxon>Cactineae</taxon>
        <taxon>Cactaceae</taxon>
        <taxon>Cactoideae</taxon>
        <taxon>Echinocereeae</taxon>
        <taxon>Carnegiea</taxon>
    </lineage>
</organism>
<dbReference type="Gene3D" id="3.30.40.10">
    <property type="entry name" value="Zinc/RING finger domain, C3HC4 (zinc finger)"/>
    <property type="match status" value="2"/>
</dbReference>
<dbReference type="Gene3D" id="2.170.270.10">
    <property type="entry name" value="SET domain"/>
    <property type="match status" value="1"/>
</dbReference>
<evidence type="ECO:0000256" key="9">
    <source>
        <dbReference type="SAM" id="MobiDB-lite"/>
    </source>
</evidence>
<dbReference type="GO" id="GO:0006325">
    <property type="term" value="P:chromatin organization"/>
    <property type="evidence" value="ECO:0007669"/>
    <property type="project" value="UniProtKB-KW"/>
</dbReference>
<dbReference type="InterPro" id="IPR050701">
    <property type="entry name" value="Histone_Mod_Regulator"/>
</dbReference>
<dbReference type="InterPro" id="IPR013083">
    <property type="entry name" value="Znf_RING/FYVE/PHD"/>
</dbReference>
<evidence type="ECO:0000256" key="3">
    <source>
        <dbReference type="ARBA" id="ARBA00022691"/>
    </source>
</evidence>
<dbReference type="InterPro" id="IPR019787">
    <property type="entry name" value="Znf_PHD-finger"/>
</dbReference>
<dbReference type="InterPro" id="IPR046341">
    <property type="entry name" value="SET_dom_sf"/>
</dbReference>
<evidence type="ECO:0000256" key="4">
    <source>
        <dbReference type="ARBA" id="ARBA00022723"/>
    </source>
</evidence>
<accession>A0A9Q1GL87</accession>
<evidence type="ECO:0000259" key="12">
    <source>
        <dbReference type="PROSITE" id="PS50868"/>
    </source>
</evidence>
<keyword evidence="6" id="KW-0862">Zinc</keyword>
<dbReference type="InterPro" id="IPR019786">
    <property type="entry name" value="Zinc_finger_PHD-type_CS"/>
</dbReference>
<feature type="region of interest" description="Disordered" evidence="9">
    <location>
        <begin position="1"/>
        <end position="40"/>
    </location>
</feature>
<feature type="domain" description="SET" evidence="11">
    <location>
        <begin position="842"/>
        <end position="976"/>
    </location>
</feature>
<dbReference type="Pfam" id="PF00856">
    <property type="entry name" value="SET"/>
    <property type="match status" value="1"/>
</dbReference>
<feature type="region of interest" description="Disordered" evidence="9">
    <location>
        <begin position="721"/>
        <end position="743"/>
    </location>
</feature>
<feature type="domain" description="PHD-type" evidence="10">
    <location>
        <begin position="471"/>
        <end position="521"/>
    </location>
</feature>
<feature type="compositionally biased region" description="Basic and acidic residues" evidence="9">
    <location>
        <begin position="14"/>
        <end position="24"/>
    </location>
</feature>
<dbReference type="PROSITE" id="PS01359">
    <property type="entry name" value="ZF_PHD_1"/>
    <property type="match status" value="1"/>
</dbReference>
<evidence type="ECO:0000313" key="15">
    <source>
        <dbReference type="Proteomes" id="UP001153076"/>
    </source>
</evidence>
<dbReference type="Gene3D" id="2.30.30.140">
    <property type="match status" value="1"/>
</dbReference>
<feature type="domain" description="Post-SET" evidence="12">
    <location>
        <begin position="947"/>
        <end position="963"/>
    </location>
</feature>
<evidence type="ECO:0000256" key="1">
    <source>
        <dbReference type="ARBA" id="ARBA00022603"/>
    </source>
</evidence>
<dbReference type="PROSITE" id="PS50016">
    <property type="entry name" value="ZF_PHD_2"/>
    <property type="match status" value="1"/>
</dbReference>
<evidence type="ECO:0000256" key="7">
    <source>
        <dbReference type="ARBA" id="ARBA00022853"/>
    </source>
</evidence>
<dbReference type="InterPro" id="IPR041956">
    <property type="entry name" value="ATX1/2_ePHD"/>
</dbReference>
<dbReference type="GO" id="GO:0005634">
    <property type="term" value="C:nucleus"/>
    <property type="evidence" value="ECO:0007669"/>
    <property type="project" value="UniProtKB-ARBA"/>
</dbReference>
<dbReference type="PROSITE" id="PS50868">
    <property type="entry name" value="POST_SET"/>
    <property type="match status" value="1"/>
</dbReference>
<evidence type="ECO:0000256" key="2">
    <source>
        <dbReference type="ARBA" id="ARBA00022679"/>
    </source>
</evidence>
<dbReference type="CDD" id="cd15662">
    <property type="entry name" value="ePHD_ATX1_2_like"/>
    <property type="match status" value="1"/>
</dbReference>
<evidence type="ECO:0000259" key="10">
    <source>
        <dbReference type="PROSITE" id="PS50016"/>
    </source>
</evidence>
<reference evidence="14" key="1">
    <citation type="submission" date="2022-04" db="EMBL/GenBank/DDBJ databases">
        <title>Carnegiea gigantea Genome sequencing and assembly v2.</title>
        <authorList>
            <person name="Copetti D."/>
            <person name="Sanderson M.J."/>
            <person name="Burquez A."/>
            <person name="Wojciechowski M.F."/>
        </authorList>
    </citation>
    <scope>NUCLEOTIDE SEQUENCE</scope>
    <source>
        <strain evidence="14">SGP5-SGP5p</strain>
        <tissue evidence="14">Aerial part</tissue>
    </source>
</reference>
<dbReference type="GO" id="GO:0000785">
    <property type="term" value="C:chromatin"/>
    <property type="evidence" value="ECO:0007669"/>
    <property type="project" value="TreeGrafter"/>
</dbReference>
<dbReference type="SMART" id="SM00249">
    <property type="entry name" value="PHD"/>
    <property type="match status" value="1"/>
</dbReference>
<dbReference type="InterPro" id="IPR001214">
    <property type="entry name" value="SET_dom"/>
</dbReference>
<keyword evidence="15" id="KW-1185">Reference proteome</keyword>
<keyword evidence="2" id="KW-0808">Transferase</keyword>
<feature type="compositionally biased region" description="Polar residues" evidence="9">
    <location>
        <begin position="1"/>
        <end position="10"/>
    </location>
</feature>
<keyword evidence="4" id="KW-0479">Metal-binding</keyword>
<comment type="caution">
    <text evidence="14">The sequence shown here is derived from an EMBL/GenBank/DDBJ whole genome shotgun (WGS) entry which is preliminary data.</text>
</comment>
<evidence type="ECO:0000259" key="13">
    <source>
        <dbReference type="PROSITE" id="PS51805"/>
    </source>
</evidence>
<dbReference type="SMART" id="SM00317">
    <property type="entry name" value="SET"/>
    <property type="match status" value="1"/>
</dbReference>
<dbReference type="Pfam" id="PF13832">
    <property type="entry name" value="zf-HC5HC2H_2"/>
    <property type="match status" value="1"/>
</dbReference>
<dbReference type="InterPro" id="IPR011011">
    <property type="entry name" value="Znf_FYVE_PHD"/>
</dbReference>
<keyword evidence="3" id="KW-0949">S-adenosyl-L-methionine</keyword>
<dbReference type="SUPFAM" id="SSF57903">
    <property type="entry name" value="FYVE/PHD zinc finger"/>
    <property type="match status" value="1"/>
</dbReference>
<dbReference type="EMBL" id="JAKOGI010002192">
    <property type="protein sequence ID" value="KAJ8422635.1"/>
    <property type="molecule type" value="Genomic_DNA"/>
</dbReference>
<keyword evidence="1" id="KW-0489">Methyltransferase</keyword>
<dbReference type="GO" id="GO:0008270">
    <property type="term" value="F:zinc ion binding"/>
    <property type="evidence" value="ECO:0007669"/>
    <property type="project" value="UniProtKB-KW"/>
</dbReference>
<sequence length="1029" mass="115862">MAIPSSQTLVEGSHGNEEQKELPDSQKSQSPPDDIDSHYSGTPVKFLPLCHVYSATSACVSASGSSNVVSKKVRARKLALIETTLEEERTGEVEDQNTNGSDSPQVIKVYSRRREKKPLFNSLVEKFEGEEPQLAKEALELPVKSEPVDEGFVVGDKLCFSNKKRRVGSSELVKLGVNSNVLCSLNGRRLRESRFQYNVGKNRLGSGKRKKRSSSVDLSNQDDWRAKKWFQYVLPLEVTLVYWPLDNAWYKASVISYDLESKRHSLKYEDGDEEELMVSDEQIKFHISKDEMKKLNLRGNTCMNGDDPDYSQLIGLAATVDESRELEPGDIIWAKLTVAVNDRLFPLKSISYAGLIVGFLASEFLISKQITIVLFSYLNEQKLPKSMLNMQRACEDVQIIDSDETSQKDGVITVAPKFRRVNFPKHVVQCVTEDLSNVAVSTKLSAHKLLSERYQNMPNGYRPVRIDWKDLDRCNVCHMDEEYENNLFLQCDKCRMMVHARCYGEEFVEGVLWLCNLCRLGAPESTPPCRLCPVVGGAMKPTTDGHWAHLACAIWIPETCLSDIKRMEPIDGLSRINKDRWKLLCSICGVAYGACIQVTLGSAVFPVSCTALFIQGVASAHCVVWFLTGKREKGTLPNNSEKREILEHCIPDVPDCTWLDLTHMACSNHSCRVAYHPLCARAAGLCVELEDEDRLHLIPVDEDEEEQCIRLLSFCKKHKQPSNDRPTAAERIGRSARQHSSYKPYNQSGCARCEPYDYSARRGRKAPEVLAAAAAKRLFIENRPYLVGGFSQHDSLAHIEDKGSIGSKFSSEVLNRTFNQDASQNILSMADKYKYMKETVKKRLTFGKSRIHGFGIFAKLPHKAGDMVIEYTGEIVRPSVADRREHLIYNSLVGAGTYMFRIDDERVIDATRAGSIAHLINHSCEIQQGSLPIPGKFSLELFFSIDERLSCYCGFKRCRGVVNDIEAEEQAAKLCVRRSLSLQAVLHSHSCCHPSTGEFRFHEKIPIIKCCSYEVLILRAAYVPDNLLI</sequence>
<evidence type="ECO:0000256" key="6">
    <source>
        <dbReference type="ARBA" id="ARBA00022833"/>
    </source>
</evidence>
<dbReference type="SUPFAM" id="SSF82199">
    <property type="entry name" value="SET domain"/>
    <property type="match status" value="1"/>
</dbReference>
<dbReference type="OrthoDB" id="308383at2759"/>
<feature type="domain" description="PHD-type" evidence="13">
    <location>
        <begin position="526"/>
        <end position="597"/>
    </location>
</feature>
<keyword evidence="5 8" id="KW-0863">Zinc-finger</keyword>
<dbReference type="PROSITE" id="PS50280">
    <property type="entry name" value="SET"/>
    <property type="match status" value="1"/>
</dbReference>
<keyword evidence="7" id="KW-0156">Chromatin regulator</keyword>